<evidence type="ECO:0000313" key="5">
    <source>
        <dbReference type="Proteomes" id="UP000255024"/>
    </source>
</evidence>
<dbReference type="RefSeq" id="WP_115090115.1">
    <property type="nucleotide sequence ID" value="NZ_CP068107.1"/>
</dbReference>
<gene>
    <name evidence="4" type="primary">trxB_2</name>
    <name evidence="4" type="ORF">NCTC11179_00640</name>
</gene>
<dbReference type="Pfam" id="PF07992">
    <property type="entry name" value="Pyr_redox_2"/>
    <property type="match status" value="1"/>
</dbReference>
<dbReference type="InterPro" id="IPR023753">
    <property type="entry name" value="FAD/NAD-binding_dom"/>
</dbReference>
<name>A0A378RN58_MYROD</name>
<dbReference type="PANTHER" id="PTHR48105">
    <property type="entry name" value="THIOREDOXIN REDUCTASE 1-RELATED-RELATED"/>
    <property type="match status" value="1"/>
</dbReference>
<keyword evidence="2 4" id="KW-0560">Oxidoreductase</keyword>
<dbReference type="InterPro" id="IPR036188">
    <property type="entry name" value="FAD/NAD-bd_sf"/>
</dbReference>
<evidence type="ECO:0000259" key="3">
    <source>
        <dbReference type="Pfam" id="PF07992"/>
    </source>
</evidence>
<dbReference type="Gene3D" id="3.50.50.60">
    <property type="entry name" value="FAD/NAD(P)-binding domain"/>
    <property type="match status" value="2"/>
</dbReference>
<dbReference type="PRINTS" id="PR00469">
    <property type="entry name" value="PNDRDTASEII"/>
</dbReference>
<dbReference type="InterPro" id="IPR050097">
    <property type="entry name" value="Ferredoxin-NADP_redctase_2"/>
</dbReference>
<dbReference type="EMBL" id="UGQL01000001">
    <property type="protein sequence ID" value="STZ27110.1"/>
    <property type="molecule type" value="Genomic_DNA"/>
</dbReference>
<dbReference type="Proteomes" id="UP000255024">
    <property type="component" value="Unassembled WGS sequence"/>
</dbReference>
<evidence type="ECO:0000313" key="4">
    <source>
        <dbReference type="EMBL" id="STZ27110.1"/>
    </source>
</evidence>
<protein>
    <submittedName>
        <fullName evidence="4">Thioredoxin reductase</fullName>
        <ecNumber evidence="4">1.8.1.9</ecNumber>
    </submittedName>
</protein>
<dbReference type="EC" id="1.8.1.9" evidence="4"/>
<keyword evidence="1" id="KW-0285">Flavoprotein</keyword>
<keyword evidence="5" id="KW-1185">Reference proteome</keyword>
<proteinExistence type="predicted"/>
<evidence type="ECO:0000256" key="1">
    <source>
        <dbReference type="ARBA" id="ARBA00022630"/>
    </source>
</evidence>
<dbReference type="SUPFAM" id="SSF51905">
    <property type="entry name" value="FAD/NAD(P)-binding domain"/>
    <property type="match status" value="1"/>
</dbReference>
<accession>A0A378RN58</accession>
<dbReference type="GO" id="GO:0004791">
    <property type="term" value="F:thioredoxin-disulfide reductase (NADPH) activity"/>
    <property type="evidence" value="ECO:0007669"/>
    <property type="project" value="UniProtKB-EC"/>
</dbReference>
<sequence length="334" mass="36379">MTSRRDFLLKSSLFTSGLLMSDSLWSFTPLAPEQRDTLFDVVIVGGSFSGLSAALALGRSNRKVLILDTQNPCNKMVKHTHNLLAQDGNSPVVIAHQAKEDVVRYDTVHYYLDEVTDVKKKESGSFTVQSKEGKTFRAKYVLFATGLTDIMPDIAGFEACWGTSILHCPYCHGYEVKNKKTLILGNGDLAFHYAILVHNLTSDLQIVTQGKASFTPEQLQALAKNKIGIIEEEITQLIHQQGQVTRVVLKTGQVVATEAIYAKPDAKQHCAIPIHLGCTLTPQGLLQVNAKQQTSVSGIYACGDTSSFRSLATAIATGSQAGASINMQLCLDNF</sequence>
<reference evidence="4 5" key="1">
    <citation type="submission" date="2018-06" db="EMBL/GenBank/DDBJ databases">
        <authorList>
            <consortium name="Pathogen Informatics"/>
            <person name="Doyle S."/>
        </authorList>
    </citation>
    <scope>NUCLEOTIDE SEQUENCE [LARGE SCALE GENOMIC DNA]</scope>
    <source>
        <strain evidence="4 5">NCTC11179</strain>
    </source>
</reference>
<feature type="domain" description="FAD/NAD(P)-binding" evidence="3">
    <location>
        <begin position="39"/>
        <end position="318"/>
    </location>
</feature>
<evidence type="ECO:0000256" key="2">
    <source>
        <dbReference type="ARBA" id="ARBA00023002"/>
    </source>
</evidence>
<dbReference type="PRINTS" id="PR00368">
    <property type="entry name" value="FADPNR"/>
</dbReference>
<organism evidence="4 5">
    <name type="scientific">Myroides odoratus</name>
    <name type="common">Flavobacterium odoratum</name>
    <dbReference type="NCBI Taxonomy" id="256"/>
    <lineage>
        <taxon>Bacteria</taxon>
        <taxon>Pseudomonadati</taxon>
        <taxon>Bacteroidota</taxon>
        <taxon>Flavobacteriia</taxon>
        <taxon>Flavobacteriales</taxon>
        <taxon>Flavobacteriaceae</taxon>
        <taxon>Myroides</taxon>
    </lineage>
</organism>
<dbReference type="AlphaFoldDB" id="A0A378RN58"/>